<keyword evidence="4" id="KW-1185">Reference proteome</keyword>
<accession>A0ABP8IXF1</accession>
<feature type="domain" description="PH" evidence="2">
    <location>
        <begin position="28"/>
        <end position="170"/>
    </location>
</feature>
<proteinExistence type="predicted"/>
<keyword evidence="1" id="KW-0812">Transmembrane</keyword>
<evidence type="ECO:0000313" key="4">
    <source>
        <dbReference type="Proteomes" id="UP001500454"/>
    </source>
</evidence>
<dbReference type="Pfam" id="PF26566">
    <property type="entry name" value="PH_40"/>
    <property type="match status" value="1"/>
</dbReference>
<evidence type="ECO:0000313" key="3">
    <source>
        <dbReference type="EMBL" id="GAA4378197.1"/>
    </source>
</evidence>
<dbReference type="InterPro" id="IPR058916">
    <property type="entry name" value="PH_40"/>
</dbReference>
<evidence type="ECO:0000259" key="2">
    <source>
        <dbReference type="Pfam" id="PF26566"/>
    </source>
</evidence>
<keyword evidence="1" id="KW-0472">Membrane</keyword>
<dbReference type="RefSeq" id="WP_345222648.1">
    <property type="nucleotide sequence ID" value="NZ_BAABHA010000002.1"/>
</dbReference>
<feature type="transmembrane region" description="Helical" evidence="1">
    <location>
        <begin position="70"/>
        <end position="92"/>
    </location>
</feature>
<feature type="transmembrane region" description="Helical" evidence="1">
    <location>
        <begin position="36"/>
        <end position="58"/>
    </location>
</feature>
<name>A0ABP8IXF1_9BACT</name>
<evidence type="ECO:0000256" key="1">
    <source>
        <dbReference type="SAM" id="Phobius"/>
    </source>
</evidence>
<comment type="caution">
    <text evidence="3">The sequence shown here is derived from an EMBL/GenBank/DDBJ whole genome shotgun (WGS) entry which is preliminary data.</text>
</comment>
<protein>
    <recommendedName>
        <fullName evidence="2">PH domain-containing protein</fullName>
    </recommendedName>
</protein>
<gene>
    <name evidence="3" type="ORF">GCM10023186_14400</name>
</gene>
<dbReference type="EMBL" id="BAABHA010000002">
    <property type="protein sequence ID" value="GAA4378197.1"/>
    <property type="molecule type" value="Genomic_DNA"/>
</dbReference>
<organism evidence="3 4">
    <name type="scientific">Hymenobacter koreensis</name>
    <dbReference type="NCBI Taxonomy" id="1084523"/>
    <lineage>
        <taxon>Bacteria</taxon>
        <taxon>Pseudomonadati</taxon>
        <taxon>Bacteroidota</taxon>
        <taxon>Cytophagia</taxon>
        <taxon>Cytophagales</taxon>
        <taxon>Hymenobacteraceae</taxon>
        <taxon>Hymenobacter</taxon>
    </lineage>
</organism>
<reference evidence="4" key="1">
    <citation type="journal article" date="2019" name="Int. J. Syst. Evol. Microbiol.">
        <title>The Global Catalogue of Microorganisms (GCM) 10K type strain sequencing project: providing services to taxonomists for standard genome sequencing and annotation.</title>
        <authorList>
            <consortium name="The Broad Institute Genomics Platform"/>
            <consortium name="The Broad Institute Genome Sequencing Center for Infectious Disease"/>
            <person name="Wu L."/>
            <person name="Ma J."/>
        </authorList>
    </citation>
    <scope>NUCLEOTIDE SEQUENCE [LARGE SCALE GENOMIC DNA]</scope>
    <source>
        <strain evidence="4">JCM 17924</strain>
    </source>
</reference>
<sequence>MLEIAAALGLTAYGLRWVLRLFGRKRVVFEVNYWRGVYLLAWPLACLAVALPFVATFFSGTRSPLETGLLVCLGISMLGFALPAFVLHARFYGCNKNTTLLFDPKQNRLDVAEAGVPLAFARRDVVQVERVTCRSPRLFWSPYDYLRLHLHDGRIITLTSLLTDLDPLTDFLRNTNLVQRQRWFCWV</sequence>
<dbReference type="Proteomes" id="UP001500454">
    <property type="component" value="Unassembled WGS sequence"/>
</dbReference>
<keyword evidence="1" id="KW-1133">Transmembrane helix</keyword>